<dbReference type="PANTHER" id="PTHR14096">
    <property type="entry name" value="APOLIPOPROTEIN L"/>
    <property type="match status" value="1"/>
</dbReference>
<dbReference type="GO" id="GO:0008289">
    <property type="term" value="F:lipid binding"/>
    <property type="evidence" value="ECO:0007669"/>
    <property type="project" value="InterPro"/>
</dbReference>
<dbReference type="GO" id="GO:0042157">
    <property type="term" value="P:lipoprotein metabolic process"/>
    <property type="evidence" value="ECO:0007669"/>
    <property type="project" value="InterPro"/>
</dbReference>
<dbReference type="AlphaFoldDB" id="A0A498MEG0"/>
<evidence type="ECO:0000256" key="1">
    <source>
        <dbReference type="ARBA" id="ARBA00010090"/>
    </source>
</evidence>
<evidence type="ECO:0000313" key="3">
    <source>
        <dbReference type="Proteomes" id="UP000290572"/>
    </source>
</evidence>
<dbReference type="GO" id="GO:0016020">
    <property type="term" value="C:membrane"/>
    <property type="evidence" value="ECO:0007669"/>
    <property type="project" value="TreeGrafter"/>
</dbReference>
<dbReference type="EMBL" id="QBIY01012671">
    <property type="protein sequence ID" value="RXN19421.1"/>
    <property type="molecule type" value="Genomic_DNA"/>
</dbReference>
<gene>
    <name evidence="2" type="ORF">ROHU_007288</name>
</gene>
<dbReference type="GO" id="GO:0005576">
    <property type="term" value="C:extracellular region"/>
    <property type="evidence" value="ECO:0007669"/>
    <property type="project" value="InterPro"/>
</dbReference>
<protein>
    <submittedName>
        <fullName evidence="2">Apolipo L4-like protein</fullName>
    </submittedName>
</protein>
<sequence length="538" mass="59067">MDTREQLEKLLSEYILDTLHYIHTVRDFCDKQQKWTLQRETELKKMRDIKQQADLNLFEYVKSSKKKGKAFGECMRSSLTANSRYKKLEEELGAVLKDVLEGLEKLHHFLDAVEKLRVTSLFVFTEQSFLPKGASPESVQSVITAAIMASPLLIHFKRNAESFFFPAISNVDVLAFHLDKYIHITKEICGKMGEKSKSVSCSTDTNKFSLNVCEDSMQKMLDHLNKLTKTRMDQNIRLTFLFQKHAQGFIDIFSKSHSRMEQFLSDLEEKAVQLDKMKKGANISSVAGSSVGIAGGVLSIVGLALAPVTAGASLALTLTGVGLGVTSGVNSLVTGITEVAVNRHHGNNAQGIFNNFMDDVTKILDCLEQASNENNIEGLVNVDVVGAGGLIFSAGGVIRGIDSLVDTASALKVLKNEEMTAAKVGLQEAQSGRNIPKLAADHPDIGQLAKGTPLALSKSARAGFITLNALFIGLDVFFIYKDSKSLAKGSPCQASQLIRSRAALWKSELEAWRKIHDSLCVGKSKLTESKKVLKQTFF</sequence>
<proteinExistence type="inferred from homology"/>
<dbReference type="STRING" id="84645.A0A498MEG0"/>
<evidence type="ECO:0000313" key="2">
    <source>
        <dbReference type="EMBL" id="RXN19421.1"/>
    </source>
</evidence>
<comment type="similarity">
    <text evidence="1">Belongs to the apolipoprotein L family.</text>
</comment>
<reference evidence="2 3" key="1">
    <citation type="submission" date="2018-03" db="EMBL/GenBank/DDBJ databases">
        <title>Draft genome sequence of Rohu Carp (Labeo rohita).</title>
        <authorList>
            <person name="Das P."/>
            <person name="Kushwaha B."/>
            <person name="Joshi C.G."/>
            <person name="Kumar D."/>
            <person name="Nagpure N.S."/>
            <person name="Sahoo L."/>
            <person name="Das S.P."/>
            <person name="Bit A."/>
            <person name="Patnaik S."/>
            <person name="Meher P.K."/>
            <person name="Jayasankar P."/>
            <person name="Koringa P.G."/>
            <person name="Patel N.V."/>
            <person name="Hinsu A.T."/>
            <person name="Kumar R."/>
            <person name="Pandey M."/>
            <person name="Agarwal S."/>
            <person name="Srivastava S."/>
            <person name="Singh M."/>
            <person name="Iquebal M.A."/>
            <person name="Jaiswal S."/>
            <person name="Angadi U.B."/>
            <person name="Kumar N."/>
            <person name="Raza M."/>
            <person name="Shah T.M."/>
            <person name="Rai A."/>
            <person name="Jena J.K."/>
        </authorList>
    </citation>
    <scope>NUCLEOTIDE SEQUENCE [LARGE SCALE GENOMIC DNA]</scope>
    <source>
        <strain evidence="2">DASCIFA01</strain>
        <tissue evidence="2">Testis</tissue>
    </source>
</reference>
<dbReference type="PANTHER" id="PTHR14096:SF57">
    <property type="entry name" value="APOLIPOPROTEIN L4"/>
    <property type="match status" value="1"/>
</dbReference>
<comment type="caution">
    <text evidence="2">The sequence shown here is derived from an EMBL/GenBank/DDBJ whole genome shotgun (WGS) entry which is preliminary data.</text>
</comment>
<dbReference type="GO" id="GO:0006869">
    <property type="term" value="P:lipid transport"/>
    <property type="evidence" value="ECO:0007669"/>
    <property type="project" value="InterPro"/>
</dbReference>
<dbReference type="Pfam" id="PF05461">
    <property type="entry name" value="ApoL"/>
    <property type="match status" value="1"/>
</dbReference>
<keyword evidence="3" id="KW-1185">Reference proteome</keyword>
<organism evidence="2 3">
    <name type="scientific">Labeo rohita</name>
    <name type="common">Indian major carp</name>
    <name type="synonym">Cyprinus rohita</name>
    <dbReference type="NCBI Taxonomy" id="84645"/>
    <lineage>
        <taxon>Eukaryota</taxon>
        <taxon>Metazoa</taxon>
        <taxon>Chordata</taxon>
        <taxon>Craniata</taxon>
        <taxon>Vertebrata</taxon>
        <taxon>Euteleostomi</taxon>
        <taxon>Actinopterygii</taxon>
        <taxon>Neopterygii</taxon>
        <taxon>Teleostei</taxon>
        <taxon>Ostariophysi</taxon>
        <taxon>Cypriniformes</taxon>
        <taxon>Cyprinidae</taxon>
        <taxon>Labeoninae</taxon>
        <taxon>Labeonini</taxon>
        <taxon>Labeo</taxon>
    </lineage>
</organism>
<dbReference type="InterPro" id="IPR008405">
    <property type="entry name" value="ApoL"/>
</dbReference>
<name>A0A498MEG0_LABRO</name>
<accession>A0A498MEG0</accession>
<dbReference type="Proteomes" id="UP000290572">
    <property type="component" value="Unassembled WGS sequence"/>
</dbReference>